<dbReference type="OrthoDB" id="745212at2"/>
<accession>A0A1H1YM95</accession>
<dbReference type="InterPro" id="IPR050445">
    <property type="entry name" value="Bact_polysacc_biosynth/exp"/>
</dbReference>
<keyword evidence="1" id="KW-0472">Membrane</keyword>
<sequence length="354" mass="39282">MNQADLEKKTVINEEIYVMDLAGEIKKLIVYLKHKWLNILVVAILGGALGIAYSIYTKPLYKAVCTFVLDDAKSGGFGGQYAGLASLAGINIGGSSGGIFQGDNILQLYSSRTMIEKALLGTADFNGKKSLLIDRFLESYKIREKWTDSKLTNINFNGDPDKFNRQQDSIISNLVELFNAKILDVSKPDKKLDIINVTVITKDELFSKTFTDQLVKTVNDFYIQTKTKKEYQNVQILQHRADSVKLALNSSIIGVASAIDADPNANPQLIALRVPSQKRQVDVQTNTAIYSAMIQNLELAKISLRQEMPLIQIIDSPVLPLTVNKTSKIKGFLVGFLTSAFFITIILAIRKLIK</sequence>
<dbReference type="PANTHER" id="PTHR32309">
    <property type="entry name" value="TYROSINE-PROTEIN KINASE"/>
    <property type="match status" value="1"/>
</dbReference>
<dbReference type="STRING" id="652787.SAMN05216490_2787"/>
<protein>
    <submittedName>
        <fullName evidence="2">Chain length determinant protein</fullName>
    </submittedName>
</protein>
<gene>
    <name evidence="2" type="ORF">SAMN05216490_2787</name>
</gene>
<dbReference type="EMBL" id="LT629740">
    <property type="protein sequence ID" value="SDT22573.1"/>
    <property type="molecule type" value="Genomic_DNA"/>
</dbReference>
<keyword evidence="1" id="KW-0812">Transmembrane</keyword>
<proteinExistence type="predicted"/>
<organism evidence="2 3">
    <name type="scientific">Mucilaginibacter mallensis</name>
    <dbReference type="NCBI Taxonomy" id="652787"/>
    <lineage>
        <taxon>Bacteria</taxon>
        <taxon>Pseudomonadati</taxon>
        <taxon>Bacteroidota</taxon>
        <taxon>Sphingobacteriia</taxon>
        <taxon>Sphingobacteriales</taxon>
        <taxon>Sphingobacteriaceae</taxon>
        <taxon>Mucilaginibacter</taxon>
    </lineage>
</organism>
<evidence type="ECO:0000256" key="1">
    <source>
        <dbReference type="SAM" id="Phobius"/>
    </source>
</evidence>
<feature type="transmembrane region" description="Helical" evidence="1">
    <location>
        <begin position="331"/>
        <end position="349"/>
    </location>
</feature>
<feature type="transmembrane region" description="Helical" evidence="1">
    <location>
        <begin position="36"/>
        <end position="56"/>
    </location>
</feature>
<dbReference type="GO" id="GO:0005886">
    <property type="term" value="C:plasma membrane"/>
    <property type="evidence" value="ECO:0007669"/>
    <property type="project" value="TreeGrafter"/>
</dbReference>
<dbReference type="GO" id="GO:0004713">
    <property type="term" value="F:protein tyrosine kinase activity"/>
    <property type="evidence" value="ECO:0007669"/>
    <property type="project" value="TreeGrafter"/>
</dbReference>
<dbReference type="AlphaFoldDB" id="A0A1H1YM95"/>
<evidence type="ECO:0000313" key="2">
    <source>
        <dbReference type="EMBL" id="SDT22573.1"/>
    </source>
</evidence>
<dbReference type="RefSeq" id="WP_091373796.1">
    <property type="nucleotide sequence ID" value="NZ_LT629740.1"/>
</dbReference>
<keyword evidence="3" id="KW-1185">Reference proteome</keyword>
<dbReference type="Proteomes" id="UP000199679">
    <property type="component" value="Chromosome I"/>
</dbReference>
<dbReference type="PANTHER" id="PTHR32309:SF13">
    <property type="entry name" value="FERRIC ENTEROBACTIN TRANSPORT PROTEIN FEPE"/>
    <property type="match status" value="1"/>
</dbReference>
<name>A0A1H1YM95_MUCMA</name>
<keyword evidence="1" id="KW-1133">Transmembrane helix</keyword>
<reference evidence="2 3" key="1">
    <citation type="submission" date="2016-10" db="EMBL/GenBank/DDBJ databases">
        <authorList>
            <person name="de Groot N.N."/>
        </authorList>
    </citation>
    <scope>NUCLEOTIDE SEQUENCE [LARGE SCALE GENOMIC DNA]</scope>
    <source>
        <strain evidence="2 3">MP1X4</strain>
    </source>
</reference>
<evidence type="ECO:0000313" key="3">
    <source>
        <dbReference type="Proteomes" id="UP000199679"/>
    </source>
</evidence>